<dbReference type="KEGG" id="shi:Shel_09100"/>
<dbReference type="GO" id="GO:0070929">
    <property type="term" value="P:trans-translation"/>
    <property type="evidence" value="ECO:0007669"/>
    <property type="project" value="UniProtKB-UniRule"/>
</dbReference>
<dbReference type="GO" id="GO:0070930">
    <property type="term" value="P:trans-translation-dependent protein tagging"/>
    <property type="evidence" value="ECO:0007669"/>
    <property type="project" value="TreeGrafter"/>
</dbReference>
<dbReference type="STRING" id="471855.Shel_09100"/>
<dbReference type="EMBL" id="CP001684">
    <property type="protein sequence ID" value="ACV21954.1"/>
    <property type="molecule type" value="Genomic_DNA"/>
</dbReference>
<proteinExistence type="inferred from homology"/>
<gene>
    <name evidence="3" type="primary">smpB</name>
    <name evidence="4" type="ordered locus">Shel_09100</name>
</gene>
<organism evidence="4 5">
    <name type="scientific">Slackia heliotrinireducens (strain ATCC 29202 / DSM 20476 / NCTC 11029 / RHS 1)</name>
    <name type="common">Peptococcus heliotrinreducens</name>
    <dbReference type="NCBI Taxonomy" id="471855"/>
    <lineage>
        <taxon>Bacteria</taxon>
        <taxon>Bacillati</taxon>
        <taxon>Actinomycetota</taxon>
        <taxon>Coriobacteriia</taxon>
        <taxon>Eggerthellales</taxon>
        <taxon>Eggerthellaceae</taxon>
        <taxon>Slackia</taxon>
    </lineage>
</organism>
<reference evidence="4 5" key="1">
    <citation type="journal article" date="2009" name="Stand. Genomic Sci.">
        <title>Complete genome sequence of Slackia heliotrinireducens type strain (RHS 1).</title>
        <authorList>
            <person name="Pukall R."/>
            <person name="Lapidus A."/>
            <person name="Nolan M."/>
            <person name="Copeland A."/>
            <person name="Glavina Del Rio T."/>
            <person name="Lucas S."/>
            <person name="Chen F."/>
            <person name="Tice H."/>
            <person name="Cheng J.F."/>
            <person name="Chertkov O."/>
            <person name="Bruce D."/>
            <person name="Goodwin L."/>
            <person name="Kuske C."/>
            <person name="Brettin T."/>
            <person name="Detter J.C."/>
            <person name="Han C."/>
            <person name="Pitluck S."/>
            <person name="Pati A."/>
            <person name="Mavrommatis K."/>
            <person name="Ivanova N."/>
            <person name="Ovchinnikova G."/>
            <person name="Chen A."/>
            <person name="Palaniappan K."/>
            <person name="Schneider S."/>
            <person name="Rohde M."/>
            <person name="Chain P."/>
            <person name="D'haeseleer P."/>
            <person name="Goker M."/>
            <person name="Bristow J."/>
            <person name="Eisen J.A."/>
            <person name="Markowitz V."/>
            <person name="Kyrpides N.C."/>
            <person name="Klenk H.P."/>
            <person name="Hugenholtz P."/>
        </authorList>
    </citation>
    <scope>NUCLEOTIDE SEQUENCE [LARGE SCALE GENOMIC DNA]</scope>
    <source>
        <strain evidence="5">ATCC 29202 / DSM 20476 / NCTC 11029 / RHS 1</strain>
    </source>
</reference>
<dbReference type="InterPro" id="IPR023620">
    <property type="entry name" value="SmpB"/>
</dbReference>
<dbReference type="PANTHER" id="PTHR30308">
    <property type="entry name" value="TMRNA-BINDING COMPONENT OF TRANS-TRANSLATION TAGGING COMPLEX"/>
    <property type="match status" value="1"/>
</dbReference>
<dbReference type="Gene3D" id="2.40.280.10">
    <property type="match status" value="1"/>
</dbReference>
<evidence type="ECO:0000256" key="3">
    <source>
        <dbReference type="HAMAP-Rule" id="MF_00023"/>
    </source>
</evidence>
<evidence type="ECO:0000313" key="4">
    <source>
        <dbReference type="EMBL" id="ACV21954.1"/>
    </source>
</evidence>
<dbReference type="AlphaFoldDB" id="C7N4W9"/>
<name>C7N4W9_SLAHD</name>
<keyword evidence="2 3" id="KW-0694">RNA-binding</keyword>
<dbReference type="Pfam" id="PF01668">
    <property type="entry name" value="SmpB"/>
    <property type="match status" value="1"/>
</dbReference>
<dbReference type="RefSeq" id="WP_012798058.1">
    <property type="nucleotide sequence ID" value="NC_013165.1"/>
</dbReference>
<comment type="similarity">
    <text evidence="3">Belongs to the SmpB family.</text>
</comment>
<evidence type="ECO:0000313" key="5">
    <source>
        <dbReference type="Proteomes" id="UP000002026"/>
    </source>
</evidence>
<sequence length="155" mass="18000">MAQDKKQIAKNRRALHDYEIVETFEAGIVLTGTEVRSLRENNCQLTDCYALVRHGEVWLHGLHIAPYSNGSYFNVDPDRKRKLLLHRRQIRYLDSKAKEKGLALVPLNIYFSPNGLVKVELAVARGKKLHDKRASMAERDTKREIERALKSRNRY</sequence>
<dbReference type="CDD" id="cd09294">
    <property type="entry name" value="SmpB"/>
    <property type="match status" value="1"/>
</dbReference>
<comment type="subcellular location">
    <subcellularLocation>
        <location evidence="3">Cytoplasm</location>
    </subcellularLocation>
    <text evidence="3">The tmRNA-SmpB complex associates with stalled 70S ribosomes.</text>
</comment>
<dbReference type="eggNOG" id="COG0691">
    <property type="taxonomic scope" value="Bacteria"/>
</dbReference>
<accession>C7N4W9</accession>
<dbReference type="HAMAP" id="MF_00023">
    <property type="entry name" value="SmpB"/>
    <property type="match status" value="1"/>
</dbReference>
<evidence type="ECO:0000256" key="2">
    <source>
        <dbReference type="ARBA" id="ARBA00022884"/>
    </source>
</evidence>
<evidence type="ECO:0000256" key="1">
    <source>
        <dbReference type="ARBA" id="ARBA00022490"/>
    </source>
</evidence>
<dbReference type="NCBIfam" id="NF003843">
    <property type="entry name" value="PRK05422.1"/>
    <property type="match status" value="1"/>
</dbReference>
<dbReference type="Proteomes" id="UP000002026">
    <property type="component" value="Chromosome"/>
</dbReference>
<dbReference type="GO" id="GO:0005829">
    <property type="term" value="C:cytosol"/>
    <property type="evidence" value="ECO:0007669"/>
    <property type="project" value="TreeGrafter"/>
</dbReference>
<comment type="function">
    <text evidence="3">Required for rescue of stalled ribosomes mediated by trans-translation. Binds to transfer-messenger RNA (tmRNA), required for stable association of tmRNA with ribosomes. tmRNA and SmpB together mimic tRNA shape, replacing the anticodon stem-loop with SmpB. tmRNA is encoded by the ssrA gene; the 2 termini fold to resemble tRNA(Ala) and it encodes a 'tag peptide', a short internal open reading frame. During trans-translation Ala-aminoacylated tmRNA acts like a tRNA, entering the A-site of stalled ribosomes, displacing the stalled mRNA. The ribosome then switches to translate the ORF on the tmRNA; the nascent peptide is terminated with the 'tag peptide' encoded by the tmRNA and targeted for degradation. The ribosome is freed to recommence translation, which seems to be the essential function of trans-translation.</text>
</comment>
<keyword evidence="1 3" id="KW-0963">Cytoplasm</keyword>
<dbReference type="InterPro" id="IPR000037">
    <property type="entry name" value="SsrA-bd_prot"/>
</dbReference>
<protein>
    <recommendedName>
        <fullName evidence="3">SsrA-binding protein</fullName>
    </recommendedName>
    <alternativeName>
        <fullName evidence="3">Small protein B</fullName>
    </alternativeName>
</protein>
<dbReference type="GO" id="GO:0003723">
    <property type="term" value="F:RNA binding"/>
    <property type="evidence" value="ECO:0007669"/>
    <property type="project" value="UniProtKB-UniRule"/>
</dbReference>
<dbReference type="PANTHER" id="PTHR30308:SF2">
    <property type="entry name" value="SSRA-BINDING PROTEIN"/>
    <property type="match status" value="1"/>
</dbReference>
<dbReference type="NCBIfam" id="TIGR00086">
    <property type="entry name" value="smpB"/>
    <property type="match status" value="1"/>
</dbReference>
<keyword evidence="5" id="KW-1185">Reference proteome</keyword>
<dbReference type="SUPFAM" id="SSF74982">
    <property type="entry name" value="Small protein B (SmpB)"/>
    <property type="match status" value="1"/>
</dbReference>
<dbReference type="HOGENOM" id="CLU_108953_0_0_11"/>